<dbReference type="Proteomes" id="UP000046090">
    <property type="component" value="Unassembled WGS sequence"/>
</dbReference>
<reference evidence="2" key="1">
    <citation type="submission" date="2014-12" db="EMBL/GenBank/DDBJ databases">
        <authorList>
            <person name="Smet A."/>
        </authorList>
    </citation>
    <scope>NUCLEOTIDE SEQUENCE [LARGE SCALE GENOMIC DNA]</scope>
</reference>
<protein>
    <submittedName>
        <fullName evidence="1">Uncharacterized protein</fullName>
    </submittedName>
</protein>
<evidence type="ECO:0000313" key="2">
    <source>
        <dbReference type="Proteomes" id="UP000046090"/>
    </source>
</evidence>
<name>A0A0K2XKS4_HELHE</name>
<proteinExistence type="predicted"/>
<dbReference type="STRING" id="1216962.BN341_7290"/>
<gene>
    <name evidence="1" type="ORF">HHE01_12790</name>
</gene>
<dbReference type="AntiFam" id="ANF00208">
    <property type="entry name" value="Shadow ORF (opposite rpmJ)"/>
</dbReference>
<accession>A0A0K2XKS4</accession>
<keyword evidence="2" id="KW-1185">Reference proteome</keyword>
<dbReference type="AlphaFoldDB" id="A0A0K2XKS4"/>
<evidence type="ECO:0000313" key="1">
    <source>
        <dbReference type="EMBL" id="CRI34433.1"/>
    </source>
</evidence>
<sequence length="42" mass="4779">MQITRITPLLLMTLHLSHIFFTEGLTFIEISLSKTSILTIFG</sequence>
<dbReference type="EMBL" id="CDMK01000001">
    <property type="protein sequence ID" value="CRI34433.1"/>
    <property type="molecule type" value="Genomic_DNA"/>
</dbReference>
<organism evidence="1 2">
    <name type="scientific">Helicobacter heilmannii</name>
    <dbReference type="NCBI Taxonomy" id="35817"/>
    <lineage>
        <taxon>Bacteria</taxon>
        <taxon>Pseudomonadati</taxon>
        <taxon>Campylobacterota</taxon>
        <taxon>Epsilonproteobacteria</taxon>
        <taxon>Campylobacterales</taxon>
        <taxon>Helicobacteraceae</taxon>
        <taxon>Helicobacter</taxon>
    </lineage>
</organism>